<accession>A0A8H3YNJ6</accession>
<dbReference type="EMBL" id="WNWR01001187">
    <property type="protein sequence ID" value="KAE9964617.1"/>
    <property type="molecule type" value="Genomic_DNA"/>
</dbReference>
<proteinExistence type="predicted"/>
<protein>
    <submittedName>
        <fullName evidence="1">Uncharacterized protein</fullName>
    </submittedName>
</protein>
<reference evidence="1 2" key="1">
    <citation type="submission" date="2019-07" db="EMBL/GenBank/DDBJ databases">
        <title>Venturia inaequalis Genome Resource.</title>
        <authorList>
            <person name="Lichtner F.J."/>
        </authorList>
    </citation>
    <scope>NUCLEOTIDE SEQUENCE [LARGE SCALE GENOMIC DNA]</scope>
    <source>
        <strain evidence="1 2">DMI_063113</strain>
    </source>
</reference>
<name>A0A8H3YNJ6_VENIN</name>
<dbReference type="Proteomes" id="UP000490939">
    <property type="component" value="Unassembled WGS sequence"/>
</dbReference>
<organism evidence="1 2">
    <name type="scientific">Venturia inaequalis</name>
    <name type="common">Apple scab fungus</name>
    <dbReference type="NCBI Taxonomy" id="5025"/>
    <lineage>
        <taxon>Eukaryota</taxon>
        <taxon>Fungi</taxon>
        <taxon>Dikarya</taxon>
        <taxon>Ascomycota</taxon>
        <taxon>Pezizomycotina</taxon>
        <taxon>Dothideomycetes</taxon>
        <taxon>Pleosporomycetidae</taxon>
        <taxon>Venturiales</taxon>
        <taxon>Venturiaceae</taxon>
        <taxon>Venturia</taxon>
    </lineage>
</organism>
<sequence length="149" mass="16405">MNTSALTVARTSTTNPAILSHTWIAEEEQSLLEEIRLLAMHAYVTTRRDADGPVNCNVVVGEGHYRTTTLKEWGAMVVVELGSGEYKIASHVDGQQANKTSTISRGSAIRDLKNLVFYHSLQTQGTAGSNIIFRPGPLWTDEWGDDDED</sequence>
<evidence type="ECO:0000313" key="2">
    <source>
        <dbReference type="Proteomes" id="UP000490939"/>
    </source>
</evidence>
<dbReference type="AlphaFoldDB" id="A0A8H3YNJ6"/>
<gene>
    <name evidence="1" type="ORF">EG327_000830</name>
</gene>
<keyword evidence="2" id="KW-1185">Reference proteome</keyword>
<evidence type="ECO:0000313" key="1">
    <source>
        <dbReference type="EMBL" id="KAE9964617.1"/>
    </source>
</evidence>
<comment type="caution">
    <text evidence="1">The sequence shown here is derived from an EMBL/GenBank/DDBJ whole genome shotgun (WGS) entry which is preliminary data.</text>
</comment>